<organism evidence="4 5">
    <name type="scientific">Noviherbaspirillum cavernae</name>
    <dbReference type="NCBI Taxonomy" id="2320862"/>
    <lineage>
        <taxon>Bacteria</taxon>
        <taxon>Pseudomonadati</taxon>
        <taxon>Pseudomonadota</taxon>
        <taxon>Betaproteobacteria</taxon>
        <taxon>Burkholderiales</taxon>
        <taxon>Oxalobacteraceae</taxon>
        <taxon>Noviherbaspirillum</taxon>
    </lineage>
</organism>
<dbReference type="Pfam" id="PF00149">
    <property type="entry name" value="Metallophos"/>
    <property type="match status" value="1"/>
</dbReference>
<dbReference type="PROSITE" id="PS51257">
    <property type="entry name" value="PROKAR_LIPOPROTEIN"/>
    <property type="match status" value="1"/>
</dbReference>
<protein>
    <submittedName>
        <fullName evidence="4">Alkaline phosphatase</fullName>
    </submittedName>
</protein>
<dbReference type="AlphaFoldDB" id="A0A418WYJ2"/>
<keyword evidence="5" id="KW-1185">Reference proteome</keyword>
<dbReference type="GO" id="GO:0003993">
    <property type="term" value="F:acid phosphatase activity"/>
    <property type="evidence" value="ECO:0007669"/>
    <property type="project" value="InterPro"/>
</dbReference>
<dbReference type="OrthoDB" id="9804511at2"/>
<evidence type="ECO:0000313" key="4">
    <source>
        <dbReference type="EMBL" id="RJG05232.1"/>
    </source>
</evidence>
<proteinExistence type="predicted"/>
<dbReference type="RefSeq" id="WP_119736756.1">
    <property type="nucleotide sequence ID" value="NZ_QYUN01000002.1"/>
</dbReference>
<sequence length="316" mass="34415">MNNNKFPGNTFSLSFSAAAIIIALAACTADKAPVTTVQKAVQLPGKGVNVYAAGDIADCGKVNAEQSGAAKTAALIAERLANDKDAAVLNLGDSTYPIGMPGEFTDCYEPTWGRFKARTYPVPGNHEYSVPYAMGYYGYFGSGAGPERRGYYSFTLGSWHVISLNSNLKPKEHQTQLDWLKDELGRNKALCTLAYWHHPRYSSGGHGNNDKMADVWNALYAADADLVLASHDHDYERFAPQNGDGAQDDKRGMRQFVVGTGGARLSPFRFRKPNSEVSDNASHGVLKLVLKDSGYEWEFLPVEDGGFVDRGTTLCH</sequence>
<keyword evidence="1 2" id="KW-0732">Signal</keyword>
<dbReference type="InterPro" id="IPR039331">
    <property type="entry name" value="PAPs-like"/>
</dbReference>
<evidence type="ECO:0000256" key="1">
    <source>
        <dbReference type="ARBA" id="ARBA00022729"/>
    </source>
</evidence>
<gene>
    <name evidence="4" type="ORF">D3870_03650</name>
</gene>
<dbReference type="EMBL" id="QYUN01000002">
    <property type="protein sequence ID" value="RJG05232.1"/>
    <property type="molecule type" value="Genomic_DNA"/>
</dbReference>
<evidence type="ECO:0000256" key="2">
    <source>
        <dbReference type="SAM" id="SignalP"/>
    </source>
</evidence>
<feature type="domain" description="Calcineurin-like phosphoesterase" evidence="3">
    <location>
        <begin position="54"/>
        <end position="235"/>
    </location>
</feature>
<accession>A0A418WYJ2</accession>
<dbReference type="InterPro" id="IPR029052">
    <property type="entry name" value="Metallo-depent_PP-like"/>
</dbReference>
<evidence type="ECO:0000313" key="5">
    <source>
        <dbReference type="Proteomes" id="UP000285190"/>
    </source>
</evidence>
<dbReference type="PANTHER" id="PTHR22953">
    <property type="entry name" value="ACID PHOSPHATASE RELATED"/>
    <property type="match status" value="1"/>
</dbReference>
<comment type="caution">
    <text evidence="4">The sequence shown here is derived from an EMBL/GenBank/DDBJ whole genome shotgun (WGS) entry which is preliminary data.</text>
</comment>
<dbReference type="SUPFAM" id="SSF56300">
    <property type="entry name" value="Metallo-dependent phosphatases"/>
    <property type="match status" value="1"/>
</dbReference>
<dbReference type="PANTHER" id="PTHR22953:SF153">
    <property type="entry name" value="PURPLE ACID PHOSPHATASE"/>
    <property type="match status" value="1"/>
</dbReference>
<feature type="signal peptide" evidence="2">
    <location>
        <begin position="1"/>
        <end position="28"/>
    </location>
</feature>
<name>A0A418WYJ2_9BURK</name>
<dbReference type="InterPro" id="IPR004843">
    <property type="entry name" value="Calcineurin-like_PHP"/>
</dbReference>
<reference evidence="4 5" key="1">
    <citation type="submission" date="2018-09" db="EMBL/GenBank/DDBJ databases">
        <authorList>
            <person name="Zhu H."/>
        </authorList>
    </citation>
    <scope>NUCLEOTIDE SEQUENCE [LARGE SCALE GENOMIC DNA]</scope>
    <source>
        <strain evidence="4 5">K2R10-39</strain>
    </source>
</reference>
<dbReference type="Proteomes" id="UP000285190">
    <property type="component" value="Unassembled WGS sequence"/>
</dbReference>
<feature type="chain" id="PRO_5019511271" evidence="2">
    <location>
        <begin position="29"/>
        <end position="316"/>
    </location>
</feature>
<evidence type="ECO:0000259" key="3">
    <source>
        <dbReference type="Pfam" id="PF00149"/>
    </source>
</evidence>
<dbReference type="Gene3D" id="3.60.21.10">
    <property type="match status" value="1"/>
</dbReference>